<evidence type="ECO:0000259" key="8">
    <source>
        <dbReference type="Pfam" id="PF03636"/>
    </source>
</evidence>
<dbReference type="PIRSF" id="PIRSF036289">
    <property type="entry name" value="Glycosyl_hydrolase_malt_phosph"/>
    <property type="match status" value="1"/>
</dbReference>
<dbReference type="InterPro" id="IPR037018">
    <property type="entry name" value="GH65_N"/>
</dbReference>
<dbReference type="OrthoDB" id="414934at2"/>
<dbReference type="InterPro" id="IPR012341">
    <property type="entry name" value="6hp_glycosidase-like_sf"/>
</dbReference>
<dbReference type="AlphaFoldDB" id="A0A5M6IBJ7"/>
<evidence type="ECO:0000256" key="2">
    <source>
        <dbReference type="ARBA" id="ARBA00022676"/>
    </source>
</evidence>
<evidence type="ECO:0000313" key="9">
    <source>
        <dbReference type="EMBL" id="KAA5605611.1"/>
    </source>
</evidence>
<evidence type="ECO:0000259" key="6">
    <source>
        <dbReference type="Pfam" id="PF03632"/>
    </source>
</evidence>
<dbReference type="Proteomes" id="UP000324065">
    <property type="component" value="Unassembled WGS sequence"/>
</dbReference>
<evidence type="ECO:0000256" key="5">
    <source>
        <dbReference type="PIRSR" id="PIRSR036289-51"/>
    </source>
</evidence>
<dbReference type="InterPro" id="IPR008928">
    <property type="entry name" value="6-hairpin_glycosidase_sf"/>
</dbReference>
<dbReference type="PANTHER" id="PTHR11051:SF8">
    <property type="entry name" value="PROTEIN-GLUCOSYLGALACTOSYLHYDROXYLYSINE GLUCOSIDASE"/>
    <property type="match status" value="1"/>
</dbReference>
<dbReference type="PANTHER" id="PTHR11051">
    <property type="entry name" value="GLYCOSYL HYDROLASE-RELATED"/>
    <property type="match status" value="1"/>
</dbReference>
<dbReference type="InterPro" id="IPR017045">
    <property type="entry name" value="Malt_Pase/Glycosyl_Hdrlase"/>
</dbReference>
<feature type="domain" description="Glycoside hydrolase family 65 N-terminal" evidence="8">
    <location>
        <begin position="8"/>
        <end position="268"/>
    </location>
</feature>
<proteinExistence type="inferred from homology"/>
<dbReference type="FunFam" id="1.50.10.10:FF:000053">
    <property type="entry name" value="Putative glycosyl hydrolase"/>
    <property type="match status" value="1"/>
</dbReference>
<dbReference type="RefSeq" id="WP_150062322.1">
    <property type="nucleotide sequence ID" value="NZ_JACHII010000002.1"/>
</dbReference>
<evidence type="ECO:0000259" key="7">
    <source>
        <dbReference type="Pfam" id="PF03633"/>
    </source>
</evidence>
<evidence type="ECO:0000256" key="1">
    <source>
        <dbReference type="ARBA" id="ARBA00006768"/>
    </source>
</evidence>
<keyword evidence="9" id="KW-0378">Hydrolase</keyword>
<dbReference type="GO" id="GO:0004553">
    <property type="term" value="F:hydrolase activity, hydrolyzing O-glycosyl compounds"/>
    <property type="evidence" value="ECO:0007669"/>
    <property type="project" value="TreeGrafter"/>
</dbReference>
<name>A0A5M6IBJ7_9PROT</name>
<dbReference type="InterPro" id="IPR011013">
    <property type="entry name" value="Gal_mutarotase_sf_dom"/>
</dbReference>
<dbReference type="Gene3D" id="1.50.10.10">
    <property type="match status" value="1"/>
</dbReference>
<dbReference type="InterPro" id="IPR005196">
    <property type="entry name" value="Glyco_hydro_65_N"/>
</dbReference>
<dbReference type="SUPFAM" id="SSF74650">
    <property type="entry name" value="Galactose mutarotase-like"/>
    <property type="match status" value="1"/>
</dbReference>
<feature type="binding site" evidence="5">
    <location>
        <begin position="619"/>
        <end position="620"/>
    </location>
    <ligand>
        <name>substrate</name>
    </ligand>
</feature>
<dbReference type="GO" id="GO:0030246">
    <property type="term" value="F:carbohydrate binding"/>
    <property type="evidence" value="ECO:0007669"/>
    <property type="project" value="InterPro"/>
</dbReference>
<accession>A0A5M6IBJ7</accession>
<dbReference type="Gene3D" id="2.70.98.40">
    <property type="entry name" value="Glycoside hydrolase, family 65, N-terminal domain"/>
    <property type="match status" value="1"/>
</dbReference>
<comment type="similarity">
    <text evidence="1">Belongs to the glycosyl hydrolase 65 family.</text>
</comment>
<dbReference type="InterPro" id="IPR005195">
    <property type="entry name" value="Glyco_hydro_65_M"/>
</dbReference>
<evidence type="ECO:0000256" key="4">
    <source>
        <dbReference type="PIRSR" id="PIRSR036289-50"/>
    </source>
</evidence>
<dbReference type="Pfam" id="PF03633">
    <property type="entry name" value="Glyco_hydro_65C"/>
    <property type="match status" value="1"/>
</dbReference>
<feature type="domain" description="Glycoside hydrolase family 65 central catalytic" evidence="6">
    <location>
        <begin position="322"/>
        <end position="719"/>
    </location>
</feature>
<evidence type="ECO:0000256" key="3">
    <source>
        <dbReference type="ARBA" id="ARBA00022679"/>
    </source>
</evidence>
<sequence length="821" mass="93444">MSTWSLVYDQFDPKNQGLREALSATGNGYFVTRGAFSWVMADETHYPATYLAGGYNRAQTEIAGRVIENEDLVNLPNWSAITFRIDDGDWFNIQAVTILSFRQELKMREGVLEVEVRFRDKQNRESTLKTQRLVSMADMHMAGIQMMLTAHNWSGTVEVQSGLDGRVINAGVKRYRDLNSSHLTPLAADTFQNPDTGEQMAQIVVETKQSRLRVAQAARTRVVSNPHAFESKTRADNEEGYVRQLVTAQVEHGATLVVEKLASLYTSRDSAIAEPGIAAREAVTHAPAFSRLAQDHARVWRTLWDRCDIELDDGRNTQMILRLHIFHLLQTLSPNTIDLDVGVPARGWHGEAYRGHVFWDELFILPFLNFRLPAIARSCLRYRHLRLPEARRAAVEDGHKGAMFPWQSGSDGREESQKVHLNPRSGRWVPDNSCIQRHVSLAIAYNVWRHFEISGADHFLELRGAELILEITRFFASLAHLNTHTGRYEIHHVMGPDEYHEAYPDSDDAGLNNNAYTNIMVAWLCSVALKALASLDATHRDELLDKLMLDERELTLWDEMSRKMTVCFHEEGIISQFEGYENLQEFDWEGYRQKYGDIQRLDRILEAEGDSADRYKLSKQADVLMLFYLFSREELSAQFERLGYNPLTQEQWQRNIDYYLARTSHGSTLSYMVHAAVMARSHPEKAWQLFTQALHSDIDDIQGGTTPEGIHLGAMAGTVDLVQRCFTGLDVRDHALHFDPVFTDRMGTVKLKLRHRGRWLQVVVGTDEMTVTAQHGWADPLTICVRGEERELNPGETMVFDLNHRDKAPKKAGKAAPAAAK</sequence>
<keyword evidence="10" id="KW-1185">Reference proteome</keyword>
<reference evidence="9 10" key="1">
    <citation type="submission" date="2019-09" db="EMBL/GenBank/DDBJ databases">
        <title>Genome sequence of Roseospira marina, one of the more divergent members of the non-sulfur purple photosynthetic bacterial family, the Rhodospirillaceae.</title>
        <authorList>
            <person name="Meyer T."/>
            <person name="Kyndt J."/>
        </authorList>
    </citation>
    <scope>NUCLEOTIDE SEQUENCE [LARGE SCALE GENOMIC DNA]</scope>
    <source>
        <strain evidence="9 10">DSM 15113</strain>
    </source>
</reference>
<feature type="domain" description="Glycoside hydrolase family 65 C-terminal" evidence="7">
    <location>
        <begin position="729"/>
        <end position="789"/>
    </location>
</feature>
<dbReference type="Pfam" id="PF03632">
    <property type="entry name" value="Glyco_hydro_65m"/>
    <property type="match status" value="1"/>
</dbReference>
<evidence type="ECO:0000313" key="10">
    <source>
        <dbReference type="Proteomes" id="UP000324065"/>
    </source>
</evidence>
<dbReference type="InterPro" id="IPR005194">
    <property type="entry name" value="Glyco_hydro_65_C"/>
</dbReference>
<dbReference type="GO" id="GO:0016757">
    <property type="term" value="F:glycosyltransferase activity"/>
    <property type="evidence" value="ECO:0007669"/>
    <property type="project" value="UniProtKB-KW"/>
</dbReference>
<dbReference type="SUPFAM" id="SSF48208">
    <property type="entry name" value="Six-hairpin glycosidases"/>
    <property type="match status" value="1"/>
</dbReference>
<dbReference type="EMBL" id="VWPJ01000008">
    <property type="protein sequence ID" value="KAA5605611.1"/>
    <property type="molecule type" value="Genomic_DNA"/>
</dbReference>
<feature type="binding site" evidence="5">
    <location>
        <begin position="359"/>
        <end position="360"/>
    </location>
    <ligand>
        <name>substrate</name>
    </ligand>
</feature>
<dbReference type="Gene3D" id="2.60.420.10">
    <property type="entry name" value="Maltose phosphorylase, domain 3"/>
    <property type="match status" value="1"/>
</dbReference>
<feature type="active site" description="Proton donor" evidence="4">
    <location>
        <position position="498"/>
    </location>
</feature>
<organism evidence="9 10">
    <name type="scientific">Roseospira marina</name>
    <dbReference type="NCBI Taxonomy" id="140057"/>
    <lineage>
        <taxon>Bacteria</taxon>
        <taxon>Pseudomonadati</taxon>
        <taxon>Pseudomonadota</taxon>
        <taxon>Alphaproteobacteria</taxon>
        <taxon>Rhodospirillales</taxon>
        <taxon>Rhodospirillaceae</taxon>
        <taxon>Roseospira</taxon>
    </lineage>
</organism>
<keyword evidence="2" id="KW-0328">Glycosyltransferase</keyword>
<keyword evidence="3" id="KW-0808">Transferase</keyword>
<dbReference type="Pfam" id="PF03636">
    <property type="entry name" value="Glyco_hydro_65N"/>
    <property type="match status" value="1"/>
</dbReference>
<protein>
    <submittedName>
        <fullName evidence="9">Glycoside hydrolase family 65 protein</fullName>
    </submittedName>
</protein>
<dbReference type="GO" id="GO:0005975">
    <property type="term" value="P:carbohydrate metabolic process"/>
    <property type="evidence" value="ECO:0007669"/>
    <property type="project" value="InterPro"/>
</dbReference>
<gene>
    <name evidence="9" type="ORF">F1188_10265</name>
</gene>
<comment type="caution">
    <text evidence="9">The sequence shown here is derived from an EMBL/GenBank/DDBJ whole genome shotgun (WGS) entry which is preliminary data.</text>
</comment>